<dbReference type="Proteomes" id="UP000006546">
    <property type="component" value="Chromosome"/>
</dbReference>
<evidence type="ECO:0000256" key="1">
    <source>
        <dbReference type="SAM" id="Phobius"/>
    </source>
</evidence>
<dbReference type="OrthoDB" id="9787782at2"/>
<dbReference type="eggNOG" id="COG1305">
    <property type="taxonomic scope" value="Bacteria"/>
</dbReference>
<dbReference type="AlphaFoldDB" id="F4LNQ4"/>
<keyword evidence="1" id="KW-0472">Membrane</keyword>
<dbReference type="InterPro" id="IPR002909">
    <property type="entry name" value="IPT_dom"/>
</dbReference>
<dbReference type="InterPro" id="IPR002931">
    <property type="entry name" value="Transglutaminase-like"/>
</dbReference>
<feature type="domain" description="Transglutaminase-like" evidence="2">
    <location>
        <begin position="419"/>
        <end position="481"/>
    </location>
</feature>
<dbReference type="Pfam" id="PF01833">
    <property type="entry name" value="TIG"/>
    <property type="match status" value="1"/>
</dbReference>
<reference evidence="4" key="1">
    <citation type="submission" date="2011-04" db="EMBL/GenBank/DDBJ databases">
        <title>The complete genome of Treponema brennaborense DSM 12168.</title>
        <authorList>
            <person name="Lucas S."/>
            <person name="Han J."/>
            <person name="Lapidus A."/>
            <person name="Bruce D."/>
            <person name="Goodwin L."/>
            <person name="Pitluck S."/>
            <person name="Peters L."/>
            <person name="Kyrpides N."/>
            <person name="Mavromatis K."/>
            <person name="Ivanova N."/>
            <person name="Mikhailova N."/>
            <person name="Pagani I."/>
            <person name="Teshima H."/>
            <person name="Detter J.C."/>
            <person name="Tapia R."/>
            <person name="Han C."/>
            <person name="Land M."/>
            <person name="Hauser L."/>
            <person name="Markowitz V."/>
            <person name="Cheng J.-F."/>
            <person name="Hugenholtz P."/>
            <person name="Woyke T."/>
            <person name="Wu D."/>
            <person name="Gronow S."/>
            <person name="Wellnitz S."/>
            <person name="Brambilla E."/>
            <person name="Klenk H.-P."/>
            <person name="Eisen J.A."/>
        </authorList>
    </citation>
    <scope>NUCLEOTIDE SEQUENCE [LARGE SCALE GENOMIC DNA]</scope>
    <source>
        <strain evidence="4">DSM 12168 / CIP 105900 / DD5/3</strain>
    </source>
</reference>
<keyword evidence="4" id="KW-1185">Reference proteome</keyword>
<dbReference type="SUPFAM" id="SSF81296">
    <property type="entry name" value="E set domains"/>
    <property type="match status" value="2"/>
</dbReference>
<feature type="transmembrane region" description="Helical" evidence="1">
    <location>
        <begin position="20"/>
        <end position="39"/>
    </location>
</feature>
<dbReference type="RefSeq" id="WP_013758594.1">
    <property type="nucleotide sequence ID" value="NC_015500.1"/>
</dbReference>
<dbReference type="PANTHER" id="PTHR38339">
    <property type="entry name" value="TRANSGLUTAMINASE DOMAIN PROTEIN"/>
    <property type="match status" value="1"/>
</dbReference>
<sequence>MNFNFGYLFRKSPLFRAASIGCLIVVILVIIAAVTMNILQEPVITAINPQIGSPGDIMTVTGSGFGHIRDTNYVEIGGSRLTASAYLSWTDTEIRLLLPTNVQDGLVFVSTHDGRSEPVIFANKNAIPVAVRQEKKTVQPVITDENYRAVSVGQILTIRGSNFGSVKNDSTVYFTPQWMEGKSPAQDSQMSGLEYIPASEQEFDYEYWSDTEIRVRVPDGAASGYMYVQTDKGQSNHRRVSVSTPPGTKRFSGKRTYLIQVSADVTNAVTDAPAVLTLRVPRPQQGASQPFVQMTECSPDPVIAEYNKTIIHQVQLDTLGDKKAVFTQNFVVPVFAVTTDITPSKVTALTEKNRLLYAATLAPDPCICSDLPEIEALVQTVLKRESNPYRQANLIYSYILDTYTLLQEIRPGEPDIGELLESKAGDAYDFAVLFCTLARAAGIPAIPVSGILVDGSRNSLNHWWCEFYLENIGWIPVDPSLGAGLTYEIFQPPENYREFYFGNLDSQHVAFSRGWNTIKSTIVNNKTVYRPKTYALQSIWEETSQGAISYSSLWNDPVVVGIY</sequence>
<dbReference type="InterPro" id="IPR038765">
    <property type="entry name" value="Papain-like_cys_pep_sf"/>
</dbReference>
<dbReference type="SUPFAM" id="SSF54001">
    <property type="entry name" value="Cysteine proteinases"/>
    <property type="match status" value="1"/>
</dbReference>
<dbReference type="Pfam" id="PF01841">
    <property type="entry name" value="Transglut_core"/>
    <property type="match status" value="1"/>
</dbReference>
<keyword evidence="1" id="KW-0812">Transmembrane</keyword>
<dbReference type="STRING" id="906968.Trebr_1465"/>
<proteinExistence type="predicted"/>
<organism evidence="3 4">
    <name type="scientific">Treponema brennaborense (strain DSM 12168 / CIP 105900 / DD5/3)</name>
    <dbReference type="NCBI Taxonomy" id="906968"/>
    <lineage>
        <taxon>Bacteria</taxon>
        <taxon>Pseudomonadati</taxon>
        <taxon>Spirochaetota</taxon>
        <taxon>Spirochaetia</taxon>
        <taxon>Spirochaetales</taxon>
        <taxon>Treponemataceae</taxon>
        <taxon>Treponema</taxon>
    </lineage>
</organism>
<dbReference type="KEGG" id="tbe:Trebr_1465"/>
<evidence type="ECO:0000313" key="3">
    <source>
        <dbReference type="EMBL" id="AEE16889.1"/>
    </source>
</evidence>
<keyword evidence="1" id="KW-1133">Transmembrane helix</keyword>
<dbReference type="Gene3D" id="3.10.620.30">
    <property type="match status" value="1"/>
</dbReference>
<evidence type="ECO:0000259" key="2">
    <source>
        <dbReference type="SMART" id="SM00460"/>
    </source>
</evidence>
<dbReference type="EMBL" id="CP002696">
    <property type="protein sequence ID" value="AEE16889.1"/>
    <property type="molecule type" value="Genomic_DNA"/>
</dbReference>
<name>F4LNQ4_TREBD</name>
<dbReference type="HOGENOM" id="CLU_492500_0_0_12"/>
<protein>
    <submittedName>
        <fullName evidence="3">Transglutaminase domain-containing protein</fullName>
    </submittedName>
</protein>
<dbReference type="Gene3D" id="2.60.40.10">
    <property type="entry name" value="Immunoglobulins"/>
    <property type="match status" value="2"/>
</dbReference>
<gene>
    <name evidence="3" type="ordered locus">Trebr_1465</name>
</gene>
<dbReference type="SMART" id="SM00460">
    <property type="entry name" value="TGc"/>
    <property type="match status" value="1"/>
</dbReference>
<evidence type="ECO:0000313" key="4">
    <source>
        <dbReference type="Proteomes" id="UP000006546"/>
    </source>
</evidence>
<accession>F4LNQ4</accession>
<dbReference type="InterPro" id="IPR013783">
    <property type="entry name" value="Ig-like_fold"/>
</dbReference>
<dbReference type="PANTHER" id="PTHR38339:SF1">
    <property type="entry name" value="TRANSGLUTAMINASE-LIKE DOMAIN-CONTAINING PROTEIN"/>
    <property type="match status" value="1"/>
</dbReference>
<dbReference type="InterPro" id="IPR014756">
    <property type="entry name" value="Ig_E-set"/>
</dbReference>